<feature type="compositionally biased region" description="Acidic residues" evidence="5">
    <location>
        <begin position="192"/>
        <end position="218"/>
    </location>
</feature>
<keyword evidence="4" id="KW-0539">Nucleus</keyword>
<dbReference type="AlphaFoldDB" id="A0A1F5LK93"/>
<evidence type="ECO:0000313" key="8">
    <source>
        <dbReference type="EMBL" id="OGE53440.1"/>
    </source>
</evidence>
<evidence type="ECO:0000256" key="4">
    <source>
        <dbReference type="ARBA" id="ARBA00023242"/>
    </source>
</evidence>
<feature type="compositionally biased region" description="Polar residues" evidence="5">
    <location>
        <begin position="229"/>
        <end position="242"/>
    </location>
</feature>
<dbReference type="PANTHER" id="PTHR46621">
    <property type="entry name" value="SNRNA-ACTIVATING PROTEIN COMPLEX SUBUNIT 4"/>
    <property type="match status" value="1"/>
</dbReference>
<dbReference type="GO" id="GO:0001006">
    <property type="term" value="F:RNA polymerase III type 3 promoter sequence-specific DNA binding"/>
    <property type="evidence" value="ECO:0007669"/>
    <property type="project" value="TreeGrafter"/>
</dbReference>
<dbReference type="GO" id="GO:0042795">
    <property type="term" value="P:snRNA transcription by RNA polymerase II"/>
    <property type="evidence" value="ECO:0007669"/>
    <property type="project" value="TreeGrafter"/>
</dbReference>
<keyword evidence="9" id="KW-1185">Reference proteome</keyword>
<feature type="domain" description="HTH myb-type" evidence="7">
    <location>
        <begin position="60"/>
        <end position="110"/>
    </location>
</feature>
<feature type="compositionally biased region" description="Polar residues" evidence="5">
    <location>
        <begin position="145"/>
        <end position="156"/>
    </location>
</feature>
<dbReference type="InterPro" id="IPR017930">
    <property type="entry name" value="Myb_dom"/>
</dbReference>
<dbReference type="Gene3D" id="1.10.10.60">
    <property type="entry name" value="Homeodomain-like"/>
    <property type="match status" value="3"/>
</dbReference>
<dbReference type="Pfam" id="PF13921">
    <property type="entry name" value="Myb_DNA-bind_6"/>
    <property type="match status" value="1"/>
</dbReference>
<keyword evidence="2" id="KW-0238">DNA-binding</keyword>
<evidence type="ECO:0000259" key="7">
    <source>
        <dbReference type="PROSITE" id="PS51294"/>
    </source>
</evidence>
<evidence type="ECO:0000256" key="5">
    <source>
        <dbReference type="SAM" id="MobiDB-lite"/>
    </source>
</evidence>
<keyword evidence="1" id="KW-0805">Transcription regulation</keyword>
<dbReference type="InterPro" id="IPR001005">
    <property type="entry name" value="SANT/Myb"/>
</dbReference>
<dbReference type="GeneID" id="34576106"/>
<comment type="caution">
    <text evidence="8">The sequence shown here is derived from an EMBL/GenBank/DDBJ whole genome shotgun (WGS) entry which is preliminary data.</text>
</comment>
<dbReference type="Pfam" id="PF00249">
    <property type="entry name" value="Myb_DNA-binding"/>
    <property type="match status" value="1"/>
</dbReference>
<gene>
    <name evidence="8" type="ORF">PENARI_c008G03032</name>
</gene>
<dbReference type="InterPro" id="IPR009057">
    <property type="entry name" value="Homeodomain-like_sf"/>
</dbReference>
<evidence type="ECO:0000259" key="6">
    <source>
        <dbReference type="PROSITE" id="PS50090"/>
    </source>
</evidence>
<dbReference type="GO" id="GO:0042796">
    <property type="term" value="P:snRNA transcription by RNA polymerase III"/>
    <property type="evidence" value="ECO:0007669"/>
    <property type="project" value="TreeGrafter"/>
</dbReference>
<dbReference type="GO" id="GO:0000978">
    <property type="term" value="F:RNA polymerase II cis-regulatory region sequence-specific DNA binding"/>
    <property type="evidence" value="ECO:0007669"/>
    <property type="project" value="TreeGrafter"/>
</dbReference>
<organism evidence="8 9">
    <name type="scientific">Penicillium arizonense</name>
    <dbReference type="NCBI Taxonomy" id="1835702"/>
    <lineage>
        <taxon>Eukaryota</taxon>
        <taxon>Fungi</taxon>
        <taxon>Dikarya</taxon>
        <taxon>Ascomycota</taxon>
        <taxon>Pezizomycotina</taxon>
        <taxon>Eurotiomycetes</taxon>
        <taxon>Eurotiomycetidae</taxon>
        <taxon>Eurotiales</taxon>
        <taxon>Aspergillaceae</taxon>
        <taxon>Penicillium</taxon>
    </lineage>
</organism>
<feature type="domain" description="Myb-like" evidence="6">
    <location>
        <begin position="7"/>
        <end position="55"/>
    </location>
</feature>
<dbReference type="GO" id="GO:0019185">
    <property type="term" value="C:snRNA-activating protein complex"/>
    <property type="evidence" value="ECO:0007669"/>
    <property type="project" value="TreeGrafter"/>
</dbReference>
<feature type="region of interest" description="Disordered" evidence="5">
    <location>
        <begin position="143"/>
        <end position="243"/>
    </location>
</feature>
<feature type="domain" description="HTH myb-type" evidence="7">
    <location>
        <begin position="1"/>
        <end position="59"/>
    </location>
</feature>
<dbReference type="PROSITE" id="PS50090">
    <property type="entry name" value="MYB_LIKE"/>
    <property type="match status" value="3"/>
</dbReference>
<proteinExistence type="predicted"/>
<dbReference type="OrthoDB" id="2143914at2759"/>
<dbReference type="Proteomes" id="UP000177622">
    <property type="component" value="Unassembled WGS sequence"/>
</dbReference>
<dbReference type="STRING" id="1835702.A0A1F5LK93"/>
<sequence length="415" mass="46944">MPRAARKWTPDEDNLLSREVHTQLAEGKVKDWRVIADKISGRTNKDCRKRWHNALSGVFNKGYWTEEEDILLTRAVQTHGETWTAVAEIVTKRSADQCAKRWKQFLDPQLDRSEWTEEENGRLVEVAAVKGRRWKEIQMEHFPSRSRNSIKNQYTILSRRESKLRNSRSKKVRQHQDHTAAKETAHPTDSSPGDENEEMDCMDDESSYEEEEEAGSDEESSRWGPRNSPGDQSVPNSNSTLATPDEISAYAGLDAPPWDNFSAGVSGHAWDPTIPSVGDTEYPGHYFNGTLPDLTTVFPDVHQSFGCNGSEVAKDGVYPGLLYPAHTDMSRFLDPGGLELAEVGSHQPAIMPLQGTDMARRNSQSSKVILTVEEADHSTVESLMQIAFLIFDKKEDPIFLFEEFREDQERWGGMS</sequence>
<accession>A0A1F5LK93</accession>
<feature type="domain" description="HTH myb-type" evidence="7">
    <location>
        <begin position="112"/>
        <end position="162"/>
    </location>
</feature>
<evidence type="ECO:0000256" key="1">
    <source>
        <dbReference type="ARBA" id="ARBA00023015"/>
    </source>
</evidence>
<dbReference type="PROSITE" id="PS51294">
    <property type="entry name" value="HTH_MYB"/>
    <property type="match status" value="3"/>
</dbReference>
<feature type="compositionally biased region" description="Basic and acidic residues" evidence="5">
    <location>
        <begin position="174"/>
        <end position="186"/>
    </location>
</feature>
<feature type="domain" description="Myb-like" evidence="6">
    <location>
        <begin position="60"/>
        <end position="106"/>
    </location>
</feature>
<keyword evidence="3" id="KW-0804">Transcription</keyword>
<reference evidence="8 9" key="1">
    <citation type="journal article" date="2016" name="Sci. Rep.">
        <title>Penicillium arizonense, a new, genome sequenced fungal species, reveals a high chemical diversity in secreted metabolites.</title>
        <authorList>
            <person name="Grijseels S."/>
            <person name="Nielsen J.C."/>
            <person name="Randelovic M."/>
            <person name="Nielsen J."/>
            <person name="Nielsen K.F."/>
            <person name="Workman M."/>
            <person name="Frisvad J.C."/>
        </authorList>
    </citation>
    <scope>NUCLEOTIDE SEQUENCE [LARGE SCALE GENOMIC DNA]</scope>
    <source>
        <strain evidence="8 9">CBS 141311</strain>
    </source>
</reference>
<protein>
    <submittedName>
        <fullName evidence="8">Uncharacterized protein</fullName>
    </submittedName>
</protein>
<dbReference type="CDD" id="cd00167">
    <property type="entry name" value="SANT"/>
    <property type="match status" value="3"/>
</dbReference>
<dbReference type="SUPFAM" id="SSF46689">
    <property type="entry name" value="Homeodomain-like"/>
    <property type="match status" value="2"/>
</dbReference>
<evidence type="ECO:0000256" key="2">
    <source>
        <dbReference type="ARBA" id="ARBA00023125"/>
    </source>
</evidence>
<dbReference type="PANTHER" id="PTHR46621:SF1">
    <property type="entry name" value="SNRNA-ACTIVATING PROTEIN COMPLEX SUBUNIT 4"/>
    <property type="match status" value="1"/>
</dbReference>
<dbReference type="EMBL" id="LXJU01000008">
    <property type="protein sequence ID" value="OGE53440.1"/>
    <property type="molecule type" value="Genomic_DNA"/>
</dbReference>
<feature type="domain" description="Myb-like" evidence="6">
    <location>
        <begin position="107"/>
        <end position="158"/>
    </location>
</feature>
<name>A0A1F5LK93_PENAI</name>
<dbReference type="InterPro" id="IPR051575">
    <property type="entry name" value="Myb-like_DNA-bd"/>
</dbReference>
<dbReference type="RefSeq" id="XP_022488878.1">
    <property type="nucleotide sequence ID" value="XM_022631372.1"/>
</dbReference>
<dbReference type="SMART" id="SM00717">
    <property type="entry name" value="SANT"/>
    <property type="match status" value="3"/>
</dbReference>
<evidence type="ECO:0000313" key="9">
    <source>
        <dbReference type="Proteomes" id="UP000177622"/>
    </source>
</evidence>
<evidence type="ECO:0000256" key="3">
    <source>
        <dbReference type="ARBA" id="ARBA00023163"/>
    </source>
</evidence>